<dbReference type="AlphaFoldDB" id="A0A368GYT7"/>
<dbReference type="STRING" id="29170.A0A368GYT7"/>
<reference evidence="3 4" key="1">
    <citation type="submission" date="2014-10" db="EMBL/GenBank/DDBJ databases">
        <title>Draft genome of the hookworm Ancylostoma caninum.</title>
        <authorList>
            <person name="Mitreva M."/>
        </authorList>
    </citation>
    <scope>NUCLEOTIDE SEQUENCE [LARGE SCALE GENOMIC DNA]</scope>
    <source>
        <strain evidence="3 4">Baltimore</strain>
    </source>
</reference>
<dbReference type="InterPro" id="IPR002919">
    <property type="entry name" value="TIL_dom"/>
</dbReference>
<dbReference type="InterPro" id="IPR036084">
    <property type="entry name" value="Ser_inhib-like_sf"/>
</dbReference>
<evidence type="ECO:0000313" key="3">
    <source>
        <dbReference type="EMBL" id="RCN48718.1"/>
    </source>
</evidence>
<comment type="caution">
    <text evidence="3">The sequence shown here is derived from an EMBL/GenBank/DDBJ whole genome shotgun (WGS) entry which is preliminary data.</text>
</comment>
<dbReference type="EMBL" id="JOJR01000043">
    <property type="protein sequence ID" value="RCN48718.1"/>
    <property type="molecule type" value="Genomic_DNA"/>
</dbReference>
<name>A0A368GYT7_ANCCA</name>
<keyword evidence="1" id="KW-0646">Protease inhibitor</keyword>
<organism evidence="3 4">
    <name type="scientific">Ancylostoma caninum</name>
    <name type="common">Dog hookworm</name>
    <dbReference type="NCBI Taxonomy" id="29170"/>
    <lineage>
        <taxon>Eukaryota</taxon>
        <taxon>Metazoa</taxon>
        <taxon>Ecdysozoa</taxon>
        <taxon>Nematoda</taxon>
        <taxon>Chromadorea</taxon>
        <taxon>Rhabditida</taxon>
        <taxon>Rhabditina</taxon>
        <taxon>Rhabditomorpha</taxon>
        <taxon>Strongyloidea</taxon>
        <taxon>Ancylostomatidae</taxon>
        <taxon>Ancylostomatinae</taxon>
        <taxon>Ancylostoma</taxon>
    </lineage>
</organism>
<dbReference type="CDD" id="cd19941">
    <property type="entry name" value="TIL"/>
    <property type="match status" value="1"/>
</dbReference>
<sequence length="112" mass="12338">MEPGVLDENGCPVPVRTCKLRKQKILRQKRQAAATAPQQCPQNAEWRNCTSICPELSCQNYQLPQDCFSLRCGAPGCVCKDGYLLLNFSNKQEGCVKKESCPQQTTQAATSG</sequence>
<keyword evidence="4" id="KW-1185">Reference proteome</keyword>
<proteinExistence type="predicted"/>
<gene>
    <name evidence="3" type="ORF">ANCCAN_05180</name>
</gene>
<feature type="domain" description="TIL" evidence="2">
    <location>
        <begin position="40"/>
        <end position="101"/>
    </location>
</feature>
<dbReference type="GO" id="GO:0004867">
    <property type="term" value="F:serine-type endopeptidase inhibitor activity"/>
    <property type="evidence" value="ECO:0007669"/>
    <property type="project" value="UniProtKB-KW"/>
</dbReference>
<dbReference type="OrthoDB" id="5788516at2759"/>
<dbReference type="SUPFAM" id="SSF57567">
    <property type="entry name" value="Serine protease inhibitors"/>
    <property type="match status" value="1"/>
</dbReference>
<accession>A0A368GYT7</accession>
<protein>
    <submittedName>
        <fullName evidence="3">Trypsin Inhibitor like cysteine rich domain protein</fullName>
    </submittedName>
</protein>
<evidence type="ECO:0000259" key="2">
    <source>
        <dbReference type="Pfam" id="PF01826"/>
    </source>
</evidence>
<evidence type="ECO:0000256" key="1">
    <source>
        <dbReference type="ARBA" id="ARBA00022900"/>
    </source>
</evidence>
<dbReference type="Pfam" id="PF01826">
    <property type="entry name" value="TIL"/>
    <property type="match status" value="1"/>
</dbReference>
<dbReference type="Gene3D" id="2.10.25.10">
    <property type="entry name" value="Laminin"/>
    <property type="match status" value="1"/>
</dbReference>
<dbReference type="Proteomes" id="UP000252519">
    <property type="component" value="Unassembled WGS sequence"/>
</dbReference>
<keyword evidence="1" id="KW-0722">Serine protease inhibitor</keyword>
<evidence type="ECO:0000313" key="4">
    <source>
        <dbReference type="Proteomes" id="UP000252519"/>
    </source>
</evidence>